<gene>
    <name evidence="1" type="primary">TDP1</name>
    <name evidence="1" type="ORF">SNAT2548_LOCUS20781</name>
</gene>
<protein>
    <submittedName>
        <fullName evidence="1">TDP1 protein</fullName>
    </submittedName>
</protein>
<organism evidence="1 2">
    <name type="scientific">Symbiodinium natans</name>
    <dbReference type="NCBI Taxonomy" id="878477"/>
    <lineage>
        <taxon>Eukaryota</taxon>
        <taxon>Sar</taxon>
        <taxon>Alveolata</taxon>
        <taxon>Dinophyceae</taxon>
        <taxon>Suessiales</taxon>
        <taxon>Symbiodiniaceae</taxon>
        <taxon>Symbiodinium</taxon>
    </lineage>
</organism>
<keyword evidence="2" id="KW-1185">Reference proteome</keyword>
<reference evidence="1" key="1">
    <citation type="submission" date="2021-02" db="EMBL/GenBank/DDBJ databases">
        <authorList>
            <person name="Dougan E. K."/>
            <person name="Rhodes N."/>
            <person name="Thang M."/>
            <person name="Chan C."/>
        </authorList>
    </citation>
    <scope>NUCLEOTIDE SEQUENCE</scope>
</reference>
<accession>A0A812Q297</accession>
<dbReference type="Proteomes" id="UP000604046">
    <property type="component" value="Unassembled WGS sequence"/>
</dbReference>
<name>A0A812Q297_9DINO</name>
<evidence type="ECO:0000313" key="1">
    <source>
        <dbReference type="EMBL" id="CAE7380685.1"/>
    </source>
</evidence>
<dbReference type="EMBL" id="CAJNDS010002223">
    <property type="protein sequence ID" value="CAE7380685.1"/>
    <property type="molecule type" value="Genomic_DNA"/>
</dbReference>
<sequence>MTEALSGALLAHESAINFTSTISFALCPGCGLHGDAPALGQMALIRDAMFHPERYGYQPRNNLADNYRRRWVNSFNTANDAMDLKAKFFDRYNSERAQFPITWNPAGH</sequence>
<evidence type="ECO:0000313" key="2">
    <source>
        <dbReference type="Proteomes" id="UP000604046"/>
    </source>
</evidence>
<dbReference type="AlphaFoldDB" id="A0A812Q297"/>
<comment type="caution">
    <text evidence="1">The sequence shown here is derived from an EMBL/GenBank/DDBJ whole genome shotgun (WGS) entry which is preliminary data.</text>
</comment>
<proteinExistence type="predicted"/>